<evidence type="ECO:0000313" key="1">
    <source>
        <dbReference type="EMBL" id="ATW24741.1"/>
    </source>
</evidence>
<dbReference type="AlphaFoldDB" id="A0A3G1KQK6"/>
<protein>
    <submittedName>
        <fullName evidence="1">Uncharacterized protein</fullName>
    </submittedName>
</protein>
<dbReference type="EMBL" id="CP017634">
    <property type="protein sequence ID" value="ATW24741.1"/>
    <property type="molecule type" value="Genomic_DNA"/>
</dbReference>
<name>A0A3G1KQK6_FORW1</name>
<organism evidence="1 2">
    <name type="scientific">Formimonas warabiya</name>
    <dbReference type="NCBI Taxonomy" id="1761012"/>
    <lineage>
        <taxon>Bacteria</taxon>
        <taxon>Bacillati</taxon>
        <taxon>Bacillota</taxon>
        <taxon>Clostridia</taxon>
        <taxon>Eubacteriales</taxon>
        <taxon>Peptococcaceae</taxon>
        <taxon>Candidatus Formimonas</taxon>
    </lineage>
</organism>
<proteinExistence type="predicted"/>
<dbReference type="Proteomes" id="UP000323521">
    <property type="component" value="Chromosome"/>
</dbReference>
<reference evidence="1 2" key="1">
    <citation type="submission" date="2016-10" db="EMBL/GenBank/DDBJ databases">
        <title>Complete Genome Sequence of Peptococcaceae strain DCMF.</title>
        <authorList>
            <person name="Edwards R.J."/>
            <person name="Holland S.I."/>
            <person name="Deshpande N.P."/>
            <person name="Wong Y.K."/>
            <person name="Ertan H."/>
            <person name="Manefield M."/>
            <person name="Russell T.L."/>
            <person name="Lee M.J."/>
        </authorList>
    </citation>
    <scope>NUCLEOTIDE SEQUENCE [LARGE SCALE GENOMIC DNA]</scope>
    <source>
        <strain evidence="1 2">DCMF</strain>
    </source>
</reference>
<sequence length="104" mass="11600">MLLELAEICSMKGIVPGHIKALIREKDAYALLSCTRAGNVNVKNSPAWREALLEHPELNLNVILADSPLDHVETLVERKLKQTFPGYQLLACAHQHLHDHVCAD</sequence>
<dbReference type="KEGG" id="fwa:DCMF_08100"/>
<keyword evidence="2" id="KW-1185">Reference proteome</keyword>
<evidence type="ECO:0000313" key="2">
    <source>
        <dbReference type="Proteomes" id="UP000323521"/>
    </source>
</evidence>
<gene>
    <name evidence="1" type="ORF">DCMF_08100</name>
</gene>
<accession>A0A3G1KQK6</accession>